<keyword evidence="3" id="KW-1185">Reference proteome</keyword>
<reference evidence="2" key="1">
    <citation type="submission" date="2021-02" db="EMBL/GenBank/DDBJ databases">
        <authorList>
            <person name="Dougan E. K."/>
            <person name="Rhodes N."/>
            <person name="Thang M."/>
            <person name="Chan C."/>
        </authorList>
    </citation>
    <scope>NUCLEOTIDE SEQUENCE</scope>
</reference>
<dbReference type="Gene3D" id="1.10.287.110">
    <property type="entry name" value="DnaJ domain"/>
    <property type="match status" value="1"/>
</dbReference>
<organism evidence="2 3">
    <name type="scientific">Symbiodinium natans</name>
    <dbReference type="NCBI Taxonomy" id="878477"/>
    <lineage>
        <taxon>Eukaryota</taxon>
        <taxon>Sar</taxon>
        <taxon>Alveolata</taxon>
        <taxon>Dinophyceae</taxon>
        <taxon>Suessiales</taxon>
        <taxon>Symbiodiniaceae</taxon>
        <taxon>Symbiodinium</taxon>
    </lineage>
</organism>
<dbReference type="Proteomes" id="UP000604046">
    <property type="component" value="Unassembled WGS sequence"/>
</dbReference>
<dbReference type="PRINTS" id="PR00625">
    <property type="entry name" value="JDOMAIN"/>
</dbReference>
<dbReference type="OrthoDB" id="431347at2759"/>
<evidence type="ECO:0000259" key="1">
    <source>
        <dbReference type="PROSITE" id="PS50076"/>
    </source>
</evidence>
<protein>
    <recommendedName>
        <fullName evidence="1">J domain-containing protein</fullName>
    </recommendedName>
</protein>
<dbReference type="InterPro" id="IPR001623">
    <property type="entry name" value="DnaJ_domain"/>
</dbReference>
<accession>A0A812JRH1</accession>
<dbReference type="InterPro" id="IPR036869">
    <property type="entry name" value="J_dom_sf"/>
</dbReference>
<gene>
    <name evidence="2" type="ORF">SNAT2548_LOCUS7367</name>
</gene>
<dbReference type="PROSITE" id="PS50076">
    <property type="entry name" value="DNAJ_2"/>
    <property type="match status" value="1"/>
</dbReference>
<name>A0A812JRH1_9DINO</name>
<proteinExistence type="predicted"/>
<dbReference type="CDD" id="cd06257">
    <property type="entry name" value="DnaJ"/>
    <property type="match status" value="1"/>
</dbReference>
<dbReference type="Pfam" id="PF00226">
    <property type="entry name" value="DnaJ"/>
    <property type="match status" value="1"/>
</dbReference>
<dbReference type="EMBL" id="CAJNDS010000513">
    <property type="protein sequence ID" value="CAE7213757.1"/>
    <property type="molecule type" value="Genomic_DNA"/>
</dbReference>
<sequence length="996" mass="111971">MEESDLIRVLREAKPAWTQQDLAAVQRKLAKVGIQSQEELSSSLSNLNELLQSAGFLKFSPETLQALRDRLPANEASQTPSRFDVQKGAHYPRNGYPASGFGHAKVGKAGFGGPNPNSIFKHHVQLSAPSAENIWKDWRVVGTPVPEPIVPRACVMSSYAAELEELDNEDDEDEEEDEDSEECLSDDELMKLCLAKKVPLLQLESNRRALLLLRQLDRLDKSSVSTLKNEYKRRGFAFDASIRKESLLAAMKEVAVYENLKLEHLRAVCLKQNLPADDSMRRPGLMQLLADQSWHSLGIPVEQLPSLVVSHGVLDSLAALNTKNLADLCSQCHRLGVPVETKPEKPELVSRLGKAMVWKQMDDAVLRTECSKRGAPLNDIPEQLQQPGVKLIVNNSCKVGRQKLERLLLQSLWLDIWKAAGITVQSLGSHEAAASLFAEVERLHSEDMPAIQERYKALDLPMQQVQDRRWVLQRVSESLFWEALPLAELLEECEMRALPISPTERDADRAAETKPVLVRRLVKDSCIRAWVKMGIPVARLGDARAVAMVAEEWQSLDNISSADLKIKCELHGVPPDASLERHDLLQLLKDVAVWESMPVHELKAELAKVTGPGVTPPAPERSDCWKEQNSLVEQLLLLRCADAYEAKGIPARRLGSLKAAAKLAQELKDLESQDAASLKADCQSLGLPVQHLRQQELRDLHRELALWRALPCGELRLECRARNVPCPQPQGMVTEQELKEMLVDSLLVEKCEAWYERRGVPVRRLGSVTAAARLSERWEQLDQLSEGGLLFKATAFSIHVDKDLKRSEVMDRIKQAMLWSELPLRELQKVCREHGVNSVARESQKKELVHRLASALWPPPPPEPPKPPPTFNNFGPRDWQRNYKKPIPPPSAKNINPKTLLPHFKTLGLAPNSSSADVKKAYRKLALKYHPDCLNKMPYTLKTALTSDDIAGCYKPGFEAQGRGLRERFQRRIWTGFRCRQHKAEVSMQCTAWGML</sequence>
<feature type="domain" description="J" evidence="1">
    <location>
        <begin position="902"/>
        <end position="970"/>
    </location>
</feature>
<evidence type="ECO:0000313" key="2">
    <source>
        <dbReference type="EMBL" id="CAE7213757.1"/>
    </source>
</evidence>
<evidence type="ECO:0000313" key="3">
    <source>
        <dbReference type="Proteomes" id="UP000604046"/>
    </source>
</evidence>
<dbReference type="SUPFAM" id="SSF46565">
    <property type="entry name" value="Chaperone J-domain"/>
    <property type="match status" value="1"/>
</dbReference>
<comment type="caution">
    <text evidence="2">The sequence shown here is derived from an EMBL/GenBank/DDBJ whole genome shotgun (WGS) entry which is preliminary data.</text>
</comment>
<dbReference type="AlphaFoldDB" id="A0A812JRH1"/>